<dbReference type="InterPro" id="IPR002130">
    <property type="entry name" value="Cyclophilin-type_PPIase_dom"/>
</dbReference>
<evidence type="ECO:0000313" key="4">
    <source>
        <dbReference type="Proteomes" id="UP000001307"/>
    </source>
</evidence>
<dbReference type="FunCoup" id="E4X336">
    <property type="interactions" value="1"/>
</dbReference>
<reference evidence="3" key="1">
    <citation type="journal article" date="2010" name="Science">
        <title>Plasticity of animal genome architecture unmasked by rapid evolution of a pelagic tunicate.</title>
        <authorList>
            <person name="Denoeud F."/>
            <person name="Henriet S."/>
            <person name="Mungpakdee S."/>
            <person name="Aury J.M."/>
            <person name="Da Silva C."/>
            <person name="Brinkmann H."/>
            <person name="Mikhaleva J."/>
            <person name="Olsen L.C."/>
            <person name="Jubin C."/>
            <person name="Canestro C."/>
            <person name="Bouquet J.M."/>
            <person name="Danks G."/>
            <person name="Poulain J."/>
            <person name="Campsteijn C."/>
            <person name="Adamski M."/>
            <person name="Cross I."/>
            <person name="Yadetie F."/>
            <person name="Muffato M."/>
            <person name="Louis A."/>
            <person name="Butcher S."/>
            <person name="Tsagkogeorga G."/>
            <person name="Konrad A."/>
            <person name="Singh S."/>
            <person name="Jensen M.F."/>
            <person name="Cong E.H."/>
            <person name="Eikeseth-Otteraa H."/>
            <person name="Noel B."/>
            <person name="Anthouard V."/>
            <person name="Porcel B.M."/>
            <person name="Kachouri-Lafond R."/>
            <person name="Nishino A."/>
            <person name="Ugolini M."/>
            <person name="Chourrout P."/>
            <person name="Nishida H."/>
            <person name="Aasland R."/>
            <person name="Huzurbazar S."/>
            <person name="Westhof E."/>
            <person name="Delsuc F."/>
            <person name="Lehrach H."/>
            <person name="Reinhardt R."/>
            <person name="Weissenbach J."/>
            <person name="Roy S.W."/>
            <person name="Artiguenave F."/>
            <person name="Postlethwait J.H."/>
            <person name="Manak J.R."/>
            <person name="Thompson E.M."/>
            <person name="Jaillon O."/>
            <person name="Du Pasquier L."/>
            <person name="Boudinot P."/>
            <person name="Liberles D.A."/>
            <person name="Volff J.N."/>
            <person name="Philippe H."/>
            <person name="Lenhard B."/>
            <person name="Roest Crollius H."/>
            <person name="Wincker P."/>
            <person name="Chourrout D."/>
        </authorList>
    </citation>
    <scope>NUCLEOTIDE SEQUENCE [LARGE SCALE GENOMIC DNA]</scope>
</reference>
<dbReference type="AlphaFoldDB" id="E4X336"/>
<evidence type="ECO:0000256" key="1">
    <source>
        <dbReference type="RuleBase" id="RU363019"/>
    </source>
</evidence>
<evidence type="ECO:0000313" key="3">
    <source>
        <dbReference type="EMBL" id="CBY18040.1"/>
    </source>
</evidence>
<dbReference type="PRINTS" id="PR00153">
    <property type="entry name" value="CSAPPISMRASE"/>
</dbReference>
<keyword evidence="1" id="KW-0697">Rotamase</keyword>
<dbReference type="InterPro" id="IPR029000">
    <property type="entry name" value="Cyclophilin-like_dom_sf"/>
</dbReference>
<comment type="similarity">
    <text evidence="1">Belongs to the cyclophilin-type PPIase family.</text>
</comment>
<name>E4X336_OIKDI</name>
<keyword evidence="1" id="KW-0413">Isomerase</keyword>
<dbReference type="Proteomes" id="UP000001307">
    <property type="component" value="Unassembled WGS sequence"/>
</dbReference>
<organism evidence="3">
    <name type="scientific">Oikopleura dioica</name>
    <name type="common">Tunicate</name>
    <dbReference type="NCBI Taxonomy" id="34765"/>
    <lineage>
        <taxon>Eukaryota</taxon>
        <taxon>Metazoa</taxon>
        <taxon>Chordata</taxon>
        <taxon>Tunicata</taxon>
        <taxon>Appendicularia</taxon>
        <taxon>Copelata</taxon>
        <taxon>Oikopleuridae</taxon>
        <taxon>Oikopleura</taxon>
    </lineage>
</organism>
<comment type="catalytic activity">
    <reaction evidence="1">
        <text>[protein]-peptidylproline (omega=180) = [protein]-peptidylproline (omega=0)</text>
        <dbReference type="Rhea" id="RHEA:16237"/>
        <dbReference type="Rhea" id="RHEA-COMP:10747"/>
        <dbReference type="Rhea" id="RHEA-COMP:10748"/>
        <dbReference type="ChEBI" id="CHEBI:83833"/>
        <dbReference type="ChEBI" id="CHEBI:83834"/>
        <dbReference type="EC" id="5.2.1.8"/>
    </reaction>
</comment>
<accession>E4X336</accession>
<dbReference type="SUPFAM" id="SSF50891">
    <property type="entry name" value="Cyclophilin-like"/>
    <property type="match status" value="1"/>
</dbReference>
<comment type="function">
    <text evidence="1">PPIases accelerate the folding of proteins. It catalyzes the cis-trans isomerization of proline imidic peptide bonds in oligopeptides.</text>
</comment>
<dbReference type="EMBL" id="FN653023">
    <property type="protein sequence ID" value="CBY18040.1"/>
    <property type="molecule type" value="Genomic_DNA"/>
</dbReference>
<gene>
    <name evidence="3" type="ORF">GSOID_T00017672001</name>
</gene>
<proteinExistence type="inferred from homology"/>
<dbReference type="GO" id="GO:0003755">
    <property type="term" value="F:peptidyl-prolyl cis-trans isomerase activity"/>
    <property type="evidence" value="ECO:0007669"/>
    <property type="project" value="UniProtKB-UniRule"/>
</dbReference>
<evidence type="ECO:0000259" key="2">
    <source>
        <dbReference type="PROSITE" id="PS50072"/>
    </source>
</evidence>
<sequence>MAPHIKVSGIIDSEFFHRNRVAAEWAQKQGVITLETEEYFEYQWSQFRKENRDQMNHLWQDDDDRNTCAVVVDGEYHEDIQYFYSFCEDKFNYEESDETDYEEVAKEALETYKNDNKRQFFFLKFSKGEKEIGQVDVELFCNIVPKTCENFKNLCTSEERNYKNSIIHRVVPNGWIQGGNIEAGKEEIFADENFAVKHDIRGILGMANQGPHTNNSQFYITLNSTPFLDKKYVAFGRVIRGSATLNTIERAETVNERPTEPITVTSSGIL</sequence>
<feature type="domain" description="PPIase cyclophilin-type" evidence="2">
    <location>
        <begin position="122"/>
        <end position="269"/>
    </location>
</feature>
<dbReference type="PANTHER" id="PTHR11071:SF561">
    <property type="entry name" value="PEPTIDYL-PROLYL CIS-TRANS ISOMERASE D-RELATED"/>
    <property type="match status" value="1"/>
</dbReference>
<keyword evidence="4" id="KW-1185">Reference proteome</keyword>
<dbReference type="InParanoid" id="E4X336"/>
<dbReference type="Pfam" id="PF00160">
    <property type="entry name" value="Pro_isomerase"/>
    <property type="match status" value="1"/>
</dbReference>
<dbReference type="GO" id="GO:0005737">
    <property type="term" value="C:cytoplasm"/>
    <property type="evidence" value="ECO:0007669"/>
    <property type="project" value="TreeGrafter"/>
</dbReference>
<protein>
    <recommendedName>
        <fullName evidence="1">Peptidyl-prolyl cis-trans isomerase</fullName>
        <shortName evidence="1">PPIase</shortName>
        <ecNumber evidence="1">5.2.1.8</ecNumber>
    </recommendedName>
</protein>
<dbReference type="Gene3D" id="2.40.100.10">
    <property type="entry name" value="Cyclophilin-like"/>
    <property type="match status" value="1"/>
</dbReference>
<dbReference type="PANTHER" id="PTHR11071">
    <property type="entry name" value="PEPTIDYL-PROLYL CIS-TRANS ISOMERASE"/>
    <property type="match status" value="1"/>
</dbReference>
<dbReference type="PROSITE" id="PS50072">
    <property type="entry name" value="CSA_PPIASE_2"/>
    <property type="match status" value="1"/>
</dbReference>
<dbReference type="EC" id="5.2.1.8" evidence="1"/>
<dbReference type="OrthoDB" id="408413at2759"/>